<evidence type="ECO:0000313" key="2">
    <source>
        <dbReference type="Proteomes" id="UP001164250"/>
    </source>
</evidence>
<accession>A0ACC1AYR0</accession>
<dbReference type="Proteomes" id="UP001164250">
    <property type="component" value="Chromosome 7"/>
</dbReference>
<sequence>MALFAGQAEGHDFDKIKHGSALVSVAELEQKGSEIDDVVKGILRPDFGPLNNGSASVPVAQMVLFEQNGGEADREGVKSVQEPDSDQLNPGSASFRVAQMALFEQKGDEADKEMNRSQVHDFHQLNHGSAPAPVPVAVPGVLFPSSPGHAVSESPGLSSVTEAQVRTDAMSAVATLSSSTNTNGEVRIHVPNSKFVKTEPPLLNSRQMTKLCLVIVAQVALTLTTIGTTDNSHASPYAEILLYIAKICNLTAFICFLNVILICSHNNPGVAATILKGIGIVATTYGLLAVLCMELLDKVAIQLWVTIAIFLLCIPASIAAFRA</sequence>
<comment type="caution">
    <text evidence="1">The sequence shown here is derived from an EMBL/GenBank/DDBJ whole genome shotgun (WGS) entry which is preliminary data.</text>
</comment>
<dbReference type="EMBL" id="CM047903">
    <property type="protein sequence ID" value="KAJ0091826.1"/>
    <property type="molecule type" value="Genomic_DNA"/>
</dbReference>
<evidence type="ECO:0000313" key="1">
    <source>
        <dbReference type="EMBL" id="KAJ0091826.1"/>
    </source>
</evidence>
<gene>
    <name evidence="1" type="ORF">Patl1_26580</name>
</gene>
<proteinExistence type="predicted"/>
<keyword evidence="2" id="KW-1185">Reference proteome</keyword>
<protein>
    <submittedName>
        <fullName evidence="1">Uncharacterized protein</fullName>
    </submittedName>
</protein>
<organism evidence="1 2">
    <name type="scientific">Pistacia atlantica</name>
    <dbReference type="NCBI Taxonomy" id="434234"/>
    <lineage>
        <taxon>Eukaryota</taxon>
        <taxon>Viridiplantae</taxon>
        <taxon>Streptophyta</taxon>
        <taxon>Embryophyta</taxon>
        <taxon>Tracheophyta</taxon>
        <taxon>Spermatophyta</taxon>
        <taxon>Magnoliopsida</taxon>
        <taxon>eudicotyledons</taxon>
        <taxon>Gunneridae</taxon>
        <taxon>Pentapetalae</taxon>
        <taxon>rosids</taxon>
        <taxon>malvids</taxon>
        <taxon>Sapindales</taxon>
        <taxon>Anacardiaceae</taxon>
        <taxon>Pistacia</taxon>
    </lineage>
</organism>
<name>A0ACC1AYR0_9ROSI</name>
<reference evidence="2" key="1">
    <citation type="journal article" date="2023" name="G3 (Bethesda)">
        <title>Genome assembly and association tests identify interacting loci associated with vigor, precocity, and sex in interspecific pistachio rootstocks.</title>
        <authorList>
            <person name="Palmer W."/>
            <person name="Jacygrad E."/>
            <person name="Sagayaradj S."/>
            <person name="Cavanaugh K."/>
            <person name="Han R."/>
            <person name="Bertier L."/>
            <person name="Beede B."/>
            <person name="Kafkas S."/>
            <person name="Golino D."/>
            <person name="Preece J."/>
            <person name="Michelmore R."/>
        </authorList>
    </citation>
    <scope>NUCLEOTIDE SEQUENCE [LARGE SCALE GENOMIC DNA]</scope>
</reference>